<dbReference type="EMBL" id="CP095855">
    <property type="protein sequence ID" value="UPK67355.1"/>
    <property type="molecule type" value="Genomic_DNA"/>
</dbReference>
<dbReference type="SUPFAM" id="SSF53474">
    <property type="entry name" value="alpha/beta-Hydrolases"/>
    <property type="match status" value="1"/>
</dbReference>
<feature type="domain" description="Serine aminopeptidase S33" evidence="1">
    <location>
        <begin position="32"/>
        <end position="281"/>
    </location>
</feature>
<dbReference type="Pfam" id="PF12146">
    <property type="entry name" value="Hydrolase_4"/>
    <property type="match status" value="1"/>
</dbReference>
<dbReference type="InterPro" id="IPR022742">
    <property type="entry name" value="Hydrolase_4"/>
</dbReference>
<keyword evidence="2" id="KW-0378">Hydrolase</keyword>
<dbReference type="PANTHER" id="PTHR47751:SF1">
    <property type="entry name" value="SUPERFAMILY HYDROLASE, PUTATIVE (AFU_ORTHOLOGUE AFUA_2G16580)-RELATED"/>
    <property type="match status" value="1"/>
</dbReference>
<dbReference type="Proteomes" id="UP000830198">
    <property type="component" value="Chromosome"/>
</dbReference>
<dbReference type="InterPro" id="IPR051411">
    <property type="entry name" value="Polyketide_trans_af380"/>
</dbReference>
<gene>
    <name evidence="2" type="ORF">MYF79_20655</name>
</gene>
<organism evidence="2 3">
    <name type="scientific">Chitinophaga filiformis</name>
    <name type="common">Myxococcus filiformis</name>
    <name type="synonym">Flexibacter filiformis</name>
    <dbReference type="NCBI Taxonomy" id="104663"/>
    <lineage>
        <taxon>Bacteria</taxon>
        <taxon>Pseudomonadati</taxon>
        <taxon>Bacteroidota</taxon>
        <taxon>Chitinophagia</taxon>
        <taxon>Chitinophagales</taxon>
        <taxon>Chitinophagaceae</taxon>
        <taxon>Chitinophaga</taxon>
    </lineage>
</organism>
<dbReference type="RefSeq" id="WP_247809680.1">
    <property type="nucleotide sequence ID" value="NZ_CP095855.1"/>
</dbReference>
<keyword evidence="3" id="KW-1185">Reference proteome</keyword>
<protein>
    <submittedName>
        <fullName evidence="2">Alpha/beta hydrolase</fullName>
    </submittedName>
</protein>
<dbReference type="Gene3D" id="1.10.10.800">
    <property type="match status" value="1"/>
</dbReference>
<dbReference type="Gene3D" id="3.40.50.1820">
    <property type="entry name" value="alpha/beta hydrolase"/>
    <property type="match status" value="1"/>
</dbReference>
<dbReference type="InterPro" id="IPR029058">
    <property type="entry name" value="AB_hydrolase_fold"/>
</dbReference>
<evidence type="ECO:0000259" key="1">
    <source>
        <dbReference type="Pfam" id="PF12146"/>
    </source>
</evidence>
<accession>A0ABY4HU90</accession>
<proteinExistence type="predicted"/>
<reference evidence="2 3" key="1">
    <citation type="submission" date="2022-04" db="EMBL/GenBank/DDBJ databases">
        <title>The arsenic-methylating capacity of Chitinophaga filiformis YT5 during chitin decomposition.</title>
        <authorList>
            <person name="Chen G."/>
            <person name="Liang Y."/>
        </authorList>
    </citation>
    <scope>NUCLEOTIDE SEQUENCE [LARGE SCALE GENOMIC DNA]</scope>
    <source>
        <strain evidence="2 3">YT5</strain>
    </source>
</reference>
<evidence type="ECO:0000313" key="3">
    <source>
        <dbReference type="Proteomes" id="UP000830198"/>
    </source>
</evidence>
<sequence length="306" mass="33302">MQTAVKFLNRDWEVAANLYLPDNFDKTKKYAAIVCVHPGSSVKEQTAGLYASKLSKEGFVAIAFDATFQGESGGTPRYLEDPATRVEDIRCAVDYLTTLGFVDKERIGVLGVCAGGGYAANAALTERRIKAVVSVSPANIGRAYREYSAIEMLETVGRQRTAEANGADTLVINWTPASAEAAKQAGMTDADLLEAIDYYRTPRGEHPNANNKLLFTSISALMAFDAFHLAEYLLTQPLLVIVGDKVGSFGAYRDGFELYNKAASKDKSIHTVKGASHYDLYDQPEATAEAMEKIVPFLQKALSTEQ</sequence>
<name>A0ABY4HU90_CHIFI</name>
<dbReference type="PANTHER" id="PTHR47751">
    <property type="entry name" value="SUPERFAMILY HYDROLASE, PUTATIVE (AFU_ORTHOLOGUE AFUA_2G16580)-RELATED"/>
    <property type="match status" value="1"/>
</dbReference>
<evidence type="ECO:0000313" key="2">
    <source>
        <dbReference type="EMBL" id="UPK67355.1"/>
    </source>
</evidence>
<dbReference type="GO" id="GO:0016787">
    <property type="term" value="F:hydrolase activity"/>
    <property type="evidence" value="ECO:0007669"/>
    <property type="project" value="UniProtKB-KW"/>
</dbReference>